<organism evidence="2 3">
    <name type="scientific">candidate division WOR-1 bacterium RIFOXYB2_FULL_37_13</name>
    <dbReference type="NCBI Taxonomy" id="1802579"/>
    <lineage>
        <taxon>Bacteria</taxon>
        <taxon>Bacillati</taxon>
        <taxon>Saganbacteria</taxon>
    </lineage>
</organism>
<dbReference type="Gene3D" id="3.90.550.10">
    <property type="entry name" value="Spore Coat Polysaccharide Biosynthesis Protein SpsA, Chain A"/>
    <property type="match status" value="1"/>
</dbReference>
<name>A0A1F4SQ93_UNCSA</name>
<dbReference type="GO" id="GO:0016758">
    <property type="term" value="F:hexosyltransferase activity"/>
    <property type="evidence" value="ECO:0007669"/>
    <property type="project" value="UniProtKB-ARBA"/>
</dbReference>
<dbReference type="PANTHER" id="PTHR22916:SF3">
    <property type="entry name" value="UDP-GLCNAC:BETAGAL BETA-1,3-N-ACETYLGLUCOSAMINYLTRANSFERASE-LIKE PROTEIN 1"/>
    <property type="match status" value="1"/>
</dbReference>
<dbReference type="InterPro" id="IPR029044">
    <property type="entry name" value="Nucleotide-diphossugar_trans"/>
</dbReference>
<sequence>MKPLISVVIPAYNKADLIRETIESVIAQTYSNFEIIFVDDGSTDNTSEIVKSIKDNRLKYYYQTNSGLPAKPRNKGVELSNGEYIAFLDHDDLWIKNKLEKQIAVIKKDSKIALVSTNAIFILNDKKTNTPLIKKLKSGYFNDRDFLPEIKVIQSTVLMKRSVFVSMGGFKEDIDLKAREDYDLWLRMYPKYSCYYIEECLAYYRKYDSSTSGNELAYVEKSLDHYNKYFLSYGFSDKVNRQKLSSILHHLSCLQFVAGNEIYLENAKKAFQLKNNISNLLLLLFFLLPRKVSFGFYQLRRNLFAKKEI</sequence>
<evidence type="ECO:0000313" key="3">
    <source>
        <dbReference type="Proteomes" id="UP000178417"/>
    </source>
</evidence>
<evidence type="ECO:0000313" key="2">
    <source>
        <dbReference type="EMBL" id="OGC22595.1"/>
    </source>
</evidence>
<proteinExistence type="predicted"/>
<dbReference type="InterPro" id="IPR001173">
    <property type="entry name" value="Glyco_trans_2-like"/>
</dbReference>
<feature type="domain" description="Glycosyltransferase 2-like" evidence="1">
    <location>
        <begin position="6"/>
        <end position="163"/>
    </location>
</feature>
<protein>
    <recommendedName>
        <fullName evidence="1">Glycosyltransferase 2-like domain-containing protein</fullName>
    </recommendedName>
</protein>
<accession>A0A1F4SQ93</accession>
<dbReference type="Proteomes" id="UP000178417">
    <property type="component" value="Unassembled WGS sequence"/>
</dbReference>
<dbReference type="EMBL" id="MEUB01000027">
    <property type="protein sequence ID" value="OGC22595.1"/>
    <property type="molecule type" value="Genomic_DNA"/>
</dbReference>
<comment type="caution">
    <text evidence="2">The sequence shown here is derived from an EMBL/GenBank/DDBJ whole genome shotgun (WGS) entry which is preliminary data.</text>
</comment>
<gene>
    <name evidence="2" type="ORF">A2310_07515</name>
</gene>
<evidence type="ECO:0000259" key="1">
    <source>
        <dbReference type="Pfam" id="PF00535"/>
    </source>
</evidence>
<dbReference type="SUPFAM" id="SSF53448">
    <property type="entry name" value="Nucleotide-diphospho-sugar transferases"/>
    <property type="match status" value="1"/>
</dbReference>
<reference evidence="2 3" key="1">
    <citation type="journal article" date="2016" name="Nat. Commun.">
        <title>Thousands of microbial genomes shed light on interconnected biogeochemical processes in an aquifer system.</title>
        <authorList>
            <person name="Anantharaman K."/>
            <person name="Brown C.T."/>
            <person name="Hug L.A."/>
            <person name="Sharon I."/>
            <person name="Castelle C.J."/>
            <person name="Probst A.J."/>
            <person name="Thomas B.C."/>
            <person name="Singh A."/>
            <person name="Wilkins M.J."/>
            <person name="Karaoz U."/>
            <person name="Brodie E.L."/>
            <person name="Williams K.H."/>
            <person name="Hubbard S.S."/>
            <person name="Banfield J.F."/>
        </authorList>
    </citation>
    <scope>NUCLEOTIDE SEQUENCE [LARGE SCALE GENOMIC DNA]</scope>
</reference>
<dbReference type="STRING" id="1802579.A2310_07515"/>
<dbReference type="AlphaFoldDB" id="A0A1F4SQ93"/>
<dbReference type="PANTHER" id="PTHR22916">
    <property type="entry name" value="GLYCOSYLTRANSFERASE"/>
    <property type="match status" value="1"/>
</dbReference>
<dbReference type="Pfam" id="PF00535">
    <property type="entry name" value="Glycos_transf_2"/>
    <property type="match status" value="1"/>
</dbReference>